<keyword evidence="2" id="KW-1185">Reference proteome</keyword>
<comment type="caution">
    <text evidence="1">The sequence shown here is derived from an EMBL/GenBank/DDBJ whole genome shotgun (WGS) entry which is preliminary data.</text>
</comment>
<organism evidence="1 2">
    <name type="scientific">Dendrobium thyrsiflorum</name>
    <name type="common">Pinecone-like raceme dendrobium</name>
    <name type="synonym">Orchid</name>
    <dbReference type="NCBI Taxonomy" id="117978"/>
    <lineage>
        <taxon>Eukaryota</taxon>
        <taxon>Viridiplantae</taxon>
        <taxon>Streptophyta</taxon>
        <taxon>Embryophyta</taxon>
        <taxon>Tracheophyta</taxon>
        <taxon>Spermatophyta</taxon>
        <taxon>Magnoliopsida</taxon>
        <taxon>Liliopsida</taxon>
        <taxon>Asparagales</taxon>
        <taxon>Orchidaceae</taxon>
        <taxon>Epidendroideae</taxon>
        <taxon>Malaxideae</taxon>
        <taxon>Dendrobiinae</taxon>
        <taxon>Dendrobium</taxon>
    </lineage>
</organism>
<protein>
    <submittedName>
        <fullName evidence="1">Uncharacterized protein</fullName>
    </submittedName>
</protein>
<gene>
    <name evidence="1" type="ORF">M5K25_001744</name>
</gene>
<dbReference type="AlphaFoldDB" id="A0ABD0W298"/>
<evidence type="ECO:0000313" key="2">
    <source>
        <dbReference type="Proteomes" id="UP001552299"/>
    </source>
</evidence>
<proteinExistence type="predicted"/>
<accession>A0ABD0W298</accession>
<name>A0ABD0W298_DENTH</name>
<evidence type="ECO:0000313" key="1">
    <source>
        <dbReference type="EMBL" id="KAL0927562.1"/>
    </source>
</evidence>
<dbReference type="Proteomes" id="UP001552299">
    <property type="component" value="Unassembled WGS sequence"/>
</dbReference>
<sequence>MSDCHSAPNCRADTVAAMDLRQDFGVGRRLQELRELELTTVGYSRIGVMGAGTYNWWVCEELELARGWSFSEMLFFQSFGDRIRGPDVAEVLINKKIFHILQGVREEEADNLNADITVIDNTKIRTPPPTPHQILSTKPKGLTIYTFHSPLKVIHILPIKTPLKLKV</sequence>
<reference evidence="1 2" key="1">
    <citation type="journal article" date="2024" name="Plant Biotechnol. J.">
        <title>Dendrobium thyrsiflorum genome and its molecular insights into genes involved in important horticultural traits.</title>
        <authorList>
            <person name="Chen B."/>
            <person name="Wang J.Y."/>
            <person name="Zheng P.J."/>
            <person name="Li K.L."/>
            <person name="Liang Y.M."/>
            <person name="Chen X.F."/>
            <person name="Zhang C."/>
            <person name="Zhao X."/>
            <person name="He X."/>
            <person name="Zhang G.Q."/>
            <person name="Liu Z.J."/>
            <person name="Xu Q."/>
        </authorList>
    </citation>
    <scope>NUCLEOTIDE SEQUENCE [LARGE SCALE GENOMIC DNA]</scope>
    <source>
        <strain evidence="1">GZMU011</strain>
    </source>
</reference>
<dbReference type="EMBL" id="JANQDX010000002">
    <property type="protein sequence ID" value="KAL0927562.1"/>
    <property type="molecule type" value="Genomic_DNA"/>
</dbReference>